<proteinExistence type="predicted"/>
<protein>
    <submittedName>
        <fullName evidence="4">FecR protein</fullName>
    </submittedName>
</protein>
<comment type="caution">
    <text evidence="4">The sequence shown here is derived from an EMBL/GenBank/DDBJ whole genome shotgun (WGS) entry which is preliminary data.</text>
</comment>
<dbReference type="Gene3D" id="3.55.50.30">
    <property type="match status" value="1"/>
</dbReference>
<sequence length="353" mass="40148">MKANEDWQILLRFFKTGIRPTTFSASDKDMLWEEIVESLESQNRTRYRFRWGLAAASVLVFLFAGMYFLSLPSNELGTMKRLAAEMVADTGRSALILSDSRVVTLEDQHSEIVHKDDKSIGINDSEIVMTPKVGLGYNKLIVPYGKRSVITLEDGTKIWLNSGSKLVYPVRFEEDHREVYLEGQAYFEVSHRESQPFYVQTKDLKVKVLGTGFDVSAYADDALTQTTLVHGSIEVSLQSIDLLRQNTRKLTPGTQLRYNVNSQKINHYTVNVAEYVSWKDGYLILHQAPLQEILKKLNRYYKLPIELNDPKLAKETFSGTLDLADTVEQALGAISVTTGMSYHLTERGYLIER</sequence>
<dbReference type="GO" id="GO:0016989">
    <property type="term" value="F:sigma factor antagonist activity"/>
    <property type="evidence" value="ECO:0007669"/>
    <property type="project" value="TreeGrafter"/>
</dbReference>
<reference evidence="4 5" key="1">
    <citation type="submission" date="2018-03" db="EMBL/GenBank/DDBJ databases">
        <title>Genomic Encyclopedia of Archaeal and Bacterial Type Strains, Phase II (KMG-II): from individual species to whole genera.</title>
        <authorList>
            <person name="Goeker M."/>
        </authorList>
    </citation>
    <scope>NUCLEOTIDE SEQUENCE [LARGE SCALE GENOMIC DNA]</scope>
    <source>
        <strain evidence="4 5">DSM 100346</strain>
    </source>
</reference>
<dbReference type="Proteomes" id="UP000245880">
    <property type="component" value="Unassembled WGS sequence"/>
</dbReference>
<dbReference type="RefSeq" id="WP_109674742.1">
    <property type="nucleotide sequence ID" value="NZ_QGDT01000006.1"/>
</dbReference>
<evidence type="ECO:0000259" key="3">
    <source>
        <dbReference type="Pfam" id="PF16344"/>
    </source>
</evidence>
<dbReference type="OrthoDB" id="1452822at2"/>
<dbReference type="PANTHER" id="PTHR30273">
    <property type="entry name" value="PERIPLASMIC SIGNAL SENSOR AND SIGMA FACTOR ACTIVATOR FECR-RELATED"/>
    <property type="match status" value="1"/>
</dbReference>
<dbReference type="EMBL" id="QGDT01000006">
    <property type="protein sequence ID" value="PWJ57578.1"/>
    <property type="molecule type" value="Genomic_DNA"/>
</dbReference>
<dbReference type="Gene3D" id="2.60.120.1440">
    <property type="match status" value="1"/>
</dbReference>
<keyword evidence="1" id="KW-0472">Membrane</keyword>
<feature type="domain" description="Protein FecR C-terminal" evidence="3">
    <location>
        <begin position="282"/>
        <end position="348"/>
    </location>
</feature>
<accession>A0A316AJQ7</accession>
<dbReference type="Pfam" id="PF16344">
    <property type="entry name" value="FecR_C"/>
    <property type="match status" value="1"/>
</dbReference>
<dbReference type="InterPro" id="IPR012373">
    <property type="entry name" value="Ferrdict_sens_TM"/>
</dbReference>
<evidence type="ECO:0000313" key="4">
    <source>
        <dbReference type="EMBL" id="PWJ57578.1"/>
    </source>
</evidence>
<name>A0A316AJQ7_9BACT</name>
<evidence type="ECO:0000256" key="1">
    <source>
        <dbReference type="SAM" id="Phobius"/>
    </source>
</evidence>
<dbReference type="AlphaFoldDB" id="A0A316AJQ7"/>
<keyword evidence="1" id="KW-0812">Transmembrane</keyword>
<gene>
    <name evidence="4" type="ORF">CLV98_10648</name>
</gene>
<feature type="domain" description="FecR protein" evidence="2">
    <location>
        <begin position="145"/>
        <end position="234"/>
    </location>
</feature>
<keyword evidence="1" id="KW-1133">Transmembrane helix</keyword>
<dbReference type="Pfam" id="PF04773">
    <property type="entry name" value="FecR"/>
    <property type="match status" value="1"/>
</dbReference>
<organism evidence="4 5">
    <name type="scientific">Dyadobacter jejuensis</name>
    <dbReference type="NCBI Taxonomy" id="1082580"/>
    <lineage>
        <taxon>Bacteria</taxon>
        <taxon>Pseudomonadati</taxon>
        <taxon>Bacteroidota</taxon>
        <taxon>Cytophagia</taxon>
        <taxon>Cytophagales</taxon>
        <taxon>Spirosomataceae</taxon>
        <taxon>Dyadobacter</taxon>
    </lineage>
</organism>
<dbReference type="InterPro" id="IPR032508">
    <property type="entry name" value="FecR_C"/>
</dbReference>
<feature type="transmembrane region" description="Helical" evidence="1">
    <location>
        <begin position="51"/>
        <end position="69"/>
    </location>
</feature>
<dbReference type="FunFam" id="2.60.120.1440:FF:000001">
    <property type="entry name" value="Putative anti-sigma factor"/>
    <property type="match status" value="1"/>
</dbReference>
<keyword evidence="5" id="KW-1185">Reference proteome</keyword>
<dbReference type="PANTHER" id="PTHR30273:SF2">
    <property type="entry name" value="PROTEIN FECR"/>
    <property type="match status" value="1"/>
</dbReference>
<dbReference type="InterPro" id="IPR006860">
    <property type="entry name" value="FecR"/>
</dbReference>
<evidence type="ECO:0000313" key="5">
    <source>
        <dbReference type="Proteomes" id="UP000245880"/>
    </source>
</evidence>
<dbReference type="PIRSF" id="PIRSF018266">
    <property type="entry name" value="FecR"/>
    <property type="match status" value="1"/>
</dbReference>
<evidence type="ECO:0000259" key="2">
    <source>
        <dbReference type="Pfam" id="PF04773"/>
    </source>
</evidence>